<protein>
    <submittedName>
        <fullName evidence="4">Phospholipase/lecithinase/hemolysin</fullName>
    </submittedName>
</protein>
<name>A0A2K8T7D7_9NOSO</name>
<accession>A0A2K8T7D7</accession>
<dbReference type="GO" id="GO:0006629">
    <property type="term" value="P:lipid metabolic process"/>
    <property type="evidence" value="ECO:0007669"/>
    <property type="project" value="InterPro"/>
</dbReference>
<geneLocation type="plasmid" evidence="5">
    <name>pnfsy06</name>
</geneLocation>
<dbReference type="KEGG" id="nfl:COO91_09788"/>
<sequence>MKKQAVAAGFVLFSFMLPTKASAVSFDQLYVFGDSLSDTGNIYNATDKKYPSSPPYFEGRFSNGSLWVDYLGDQLGLKPTLFTTIPSTPIANQGINFAFGGSGSGLDNAVVDNIGLPGVLKQVLGFAETLQANNQTADPNALYTLWGGANDFFFLNPEDSTTAINNTSLALNTLVGVGAKNILVFNLPDLGQIPAAKNGNRNATTLSKSTTDFNLGLAETVSALSQNPNLNIISVDTYSLLNQASALGFTNVTESCLDRQDICDPANNKFLFWDDFHPTTAGHKLVADTALAAIEAKSVPEPAINLGILALGAFGVVGVLKRQQKRSALVSASRVLDAQLSHTTVES</sequence>
<dbReference type="PROSITE" id="PS01098">
    <property type="entry name" value="LIPASE_GDSL_SER"/>
    <property type="match status" value="1"/>
</dbReference>
<evidence type="ECO:0000313" key="4">
    <source>
        <dbReference type="EMBL" id="AUB43607.1"/>
    </source>
</evidence>
<dbReference type="Proteomes" id="UP000232003">
    <property type="component" value="Plasmid pNFSY06"/>
</dbReference>
<feature type="domain" description="Ice-binding protein C-terminal" evidence="3">
    <location>
        <begin position="298"/>
        <end position="322"/>
    </location>
</feature>
<reference evidence="4 5" key="1">
    <citation type="submission" date="2017-11" db="EMBL/GenBank/DDBJ databases">
        <title>Complete genome of a free-living desiccation-tolerant cyanobacterium and its photosynthetic adaptation to extreme terrestrial habitat.</title>
        <authorList>
            <person name="Shang J."/>
        </authorList>
    </citation>
    <scope>NUCLEOTIDE SEQUENCE [LARGE SCALE GENOMIC DNA]</scope>
    <source>
        <strain evidence="4 5">CCNUN1</strain>
        <plasmid evidence="5">pnfsy06</plasmid>
    </source>
</reference>
<dbReference type="CDD" id="cd01846">
    <property type="entry name" value="fatty_acyltransferase_like"/>
    <property type="match status" value="1"/>
</dbReference>
<evidence type="ECO:0000313" key="5">
    <source>
        <dbReference type="Proteomes" id="UP000232003"/>
    </source>
</evidence>
<dbReference type="Gene3D" id="3.40.50.1110">
    <property type="entry name" value="SGNH hydrolase"/>
    <property type="match status" value="1"/>
</dbReference>
<dbReference type="InterPro" id="IPR051058">
    <property type="entry name" value="GDSL_Est/Lipase"/>
</dbReference>
<dbReference type="AlphaFoldDB" id="A0A2K8T7D7"/>
<evidence type="ECO:0000256" key="2">
    <source>
        <dbReference type="SAM" id="SignalP"/>
    </source>
</evidence>
<dbReference type="PANTHER" id="PTHR45648">
    <property type="entry name" value="GDSL LIPASE/ACYLHYDROLASE FAMILY PROTEIN (AFU_ORTHOLOGUE AFUA_4G14700)"/>
    <property type="match status" value="1"/>
</dbReference>
<dbReference type="Pfam" id="PF07589">
    <property type="entry name" value="PEP-CTERM"/>
    <property type="match status" value="1"/>
</dbReference>
<dbReference type="RefSeq" id="WP_100903673.1">
    <property type="nucleotide sequence ID" value="NZ_CAWNNC010000007.1"/>
</dbReference>
<keyword evidence="4" id="KW-0614">Plasmid</keyword>
<keyword evidence="5" id="KW-1185">Reference proteome</keyword>
<evidence type="ECO:0000259" key="3">
    <source>
        <dbReference type="Pfam" id="PF07589"/>
    </source>
</evidence>
<dbReference type="InterPro" id="IPR036514">
    <property type="entry name" value="SGNH_hydro_sf"/>
</dbReference>
<feature type="chain" id="PRO_5014985445" evidence="2">
    <location>
        <begin position="24"/>
        <end position="347"/>
    </location>
</feature>
<dbReference type="InterPro" id="IPR013424">
    <property type="entry name" value="Ice-binding_C"/>
</dbReference>
<keyword evidence="2" id="KW-0732">Signal</keyword>
<dbReference type="PANTHER" id="PTHR45648:SF22">
    <property type="entry name" value="GDSL LIPASE_ACYLHYDROLASE FAMILY PROTEIN (AFU_ORTHOLOGUE AFUA_4G14700)"/>
    <property type="match status" value="1"/>
</dbReference>
<dbReference type="EMBL" id="CP024791">
    <property type="protein sequence ID" value="AUB43607.1"/>
    <property type="molecule type" value="Genomic_DNA"/>
</dbReference>
<dbReference type="Pfam" id="PF00657">
    <property type="entry name" value="Lipase_GDSL"/>
    <property type="match status" value="1"/>
</dbReference>
<dbReference type="InterPro" id="IPR001087">
    <property type="entry name" value="GDSL"/>
</dbReference>
<keyword evidence="1" id="KW-0378">Hydrolase</keyword>
<dbReference type="GO" id="GO:0016298">
    <property type="term" value="F:lipase activity"/>
    <property type="evidence" value="ECO:0007669"/>
    <property type="project" value="InterPro"/>
</dbReference>
<evidence type="ECO:0000256" key="1">
    <source>
        <dbReference type="ARBA" id="ARBA00022801"/>
    </source>
</evidence>
<dbReference type="InterPro" id="IPR008265">
    <property type="entry name" value="Lipase_GDSL_AS"/>
</dbReference>
<dbReference type="SUPFAM" id="SSF52266">
    <property type="entry name" value="SGNH hydrolase"/>
    <property type="match status" value="1"/>
</dbReference>
<gene>
    <name evidence="4" type="ORF">COO91_09788</name>
</gene>
<proteinExistence type="predicted"/>
<feature type="signal peptide" evidence="2">
    <location>
        <begin position="1"/>
        <end position="23"/>
    </location>
</feature>
<dbReference type="OrthoDB" id="5292073at2"/>
<organism evidence="4 5">
    <name type="scientific">Nostoc flagelliforme CCNUN1</name>
    <dbReference type="NCBI Taxonomy" id="2038116"/>
    <lineage>
        <taxon>Bacteria</taxon>
        <taxon>Bacillati</taxon>
        <taxon>Cyanobacteriota</taxon>
        <taxon>Cyanophyceae</taxon>
        <taxon>Nostocales</taxon>
        <taxon>Nostocaceae</taxon>
        <taxon>Nostoc</taxon>
    </lineage>
</organism>